<dbReference type="RefSeq" id="WP_379012546.1">
    <property type="nucleotide sequence ID" value="NZ_JBHSDC010000003.1"/>
</dbReference>
<sequence length="48" mass="5154">MNELIEKLKSEAGLTDEQAAQAIQTIVGFVKEKFPMLGGAVDNIFGSN</sequence>
<dbReference type="EMBL" id="JBHSDC010000003">
    <property type="protein sequence ID" value="MFC4231159.1"/>
    <property type="molecule type" value="Genomic_DNA"/>
</dbReference>
<reference evidence="2" key="1">
    <citation type="journal article" date="2019" name="Int. J. Syst. Evol. Microbiol.">
        <title>The Global Catalogue of Microorganisms (GCM) 10K type strain sequencing project: providing services to taxonomists for standard genome sequencing and annotation.</title>
        <authorList>
            <consortium name="The Broad Institute Genomics Platform"/>
            <consortium name="The Broad Institute Genome Sequencing Center for Infectious Disease"/>
            <person name="Wu L."/>
            <person name="Ma J."/>
        </authorList>
    </citation>
    <scope>NUCLEOTIDE SEQUENCE [LARGE SCALE GENOMIC DNA]</scope>
    <source>
        <strain evidence="2">CECT 8010</strain>
    </source>
</reference>
<gene>
    <name evidence="1" type="ORF">ACFOW1_04615</name>
</gene>
<keyword evidence="2" id="KW-1185">Reference proteome</keyword>
<proteinExistence type="predicted"/>
<accession>A0ABV8PSP4</accession>
<evidence type="ECO:0000313" key="2">
    <source>
        <dbReference type="Proteomes" id="UP001595906"/>
    </source>
</evidence>
<comment type="caution">
    <text evidence="1">The sequence shown here is derived from an EMBL/GenBank/DDBJ whole genome shotgun (WGS) entry which is preliminary data.</text>
</comment>
<dbReference type="Proteomes" id="UP001595906">
    <property type="component" value="Unassembled WGS sequence"/>
</dbReference>
<name>A0ABV8PSP4_9BACT</name>
<protein>
    <recommendedName>
        <fullName evidence="3">DUF2267 domain-containing protein</fullName>
    </recommendedName>
</protein>
<evidence type="ECO:0000313" key="1">
    <source>
        <dbReference type="EMBL" id="MFC4231159.1"/>
    </source>
</evidence>
<evidence type="ECO:0008006" key="3">
    <source>
        <dbReference type="Google" id="ProtNLM"/>
    </source>
</evidence>
<organism evidence="1 2">
    <name type="scientific">Parasediminibacterium paludis</name>
    <dbReference type="NCBI Taxonomy" id="908966"/>
    <lineage>
        <taxon>Bacteria</taxon>
        <taxon>Pseudomonadati</taxon>
        <taxon>Bacteroidota</taxon>
        <taxon>Chitinophagia</taxon>
        <taxon>Chitinophagales</taxon>
        <taxon>Chitinophagaceae</taxon>
        <taxon>Parasediminibacterium</taxon>
    </lineage>
</organism>